<gene>
    <name evidence="4" type="ORF">K489DRAFT_375657</name>
</gene>
<feature type="region of interest" description="Disordered" evidence="1">
    <location>
        <begin position="121"/>
        <end position="161"/>
    </location>
</feature>
<reference evidence="4" key="2">
    <citation type="submission" date="2020-04" db="EMBL/GenBank/DDBJ databases">
        <authorList>
            <consortium name="NCBI Genome Project"/>
        </authorList>
    </citation>
    <scope>NUCLEOTIDE SEQUENCE</scope>
    <source>
        <strain evidence="4">CBS 342.82</strain>
    </source>
</reference>
<dbReference type="Proteomes" id="UP000504637">
    <property type="component" value="Unplaced"/>
</dbReference>
<evidence type="ECO:0000256" key="1">
    <source>
        <dbReference type="SAM" id="MobiDB-lite"/>
    </source>
</evidence>
<organism evidence="4">
    <name type="scientific">Dissoconium aciculare CBS 342.82</name>
    <dbReference type="NCBI Taxonomy" id="1314786"/>
    <lineage>
        <taxon>Eukaryota</taxon>
        <taxon>Fungi</taxon>
        <taxon>Dikarya</taxon>
        <taxon>Ascomycota</taxon>
        <taxon>Pezizomycotina</taxon>
        <taxon>Dothideomycetes</taxon>
        <taxon>Dothideomycetidae</taxon>
        <taxon>Mycosphaerellales</taxon>
        <taxon>Dissoconiaceae</taxon>
        <taxon>Dissoconium</taxon>
    </lineage>
</organism>
<evidence type="ECO:0000313" key="4">
    <source>
        <dbReference type="RefSeq" id="XP_033464580.1"/>
    </source>
</evidence>
<accession>A0A6J3MIL7</accession>
<dbReference type="InterPro" id="IPR028020">
    <property type="entry name" value="ASX_DEUBAD_dom"/>
</dbReference>
<sequence length="161" mass="18552">MASTEKRWLTAPNSRLSKSDLCTILRKEAAWETLPLETRQRIYALLPASSDNITTHDANLHPLKTTYKRFIEVALRKWQDDLVNGRQSKKWREEAMQASQDHADGKWNDLSSVQRQQYWADGSKVPSVIGVDNPAETPDDKNFRQQDTIMDDDHTAIEARE</sequence>
<dbReference type="AlphaFoldDB" id="A0A6J3MIL7"/>
<protein>
    <recommendedName>
        <fullName evidence="2">ASX DEUBAD domain-containing protein</fullName>
    </recommendedName>
</protein>
<dbReference type="Pfam" id="PF13919">
    <property type="entry name" value="ASXH"/>
    <property type="match status" value="1"/>
</dbReference>
<name>A0A6J3MIL7_9PEZI</name>
<evidence type="ECO:0000313" key="3">
    <source>
        <dbReference type="Proteomes" id="UP000504637"/>
    </source>
</evidence>
<feature type="compositionally biased region" description="Basic and acidic residues" evidence="1">
    <location>
        <begin position="151"/>
        <end position="161"/>
    </location>
</feature>
<evidence type="ECO:0000259" key="2">
    <source>
        <dbReference type="Pfam" id="PF13919"/>
    </source>
</evidence>
<reference evidence="4" key="1">
    <citation type="submission" date="2020-01" db="EMBL/GenBank/DDBJ databases">
        <authorList>
            <consortium name="DOE Joint Genome Institute"/>
            <person name="Haridas S."/>
            <person name="Albert R."/>
            <person name="Binder M."/>
            <person name="Bloem J."/>
            <person name="Labutti K."/>
            <person name="Salamov A."/>
            <person name="Andreopoulos B."/>
            <person name="Baker S.E."/>
            <person name="Barry K."/>
            <person name="Bills G."/>
            <person name="Bluhm B.H."/>
            <person name="Cannon C."/>
            <person name="Castanera R."/>
            <person name="Culley D.E."/>
            <person name="Daum C."/>
            <person name="Ezra D."/>
            <person name="Gonzalez J.B."/>
            <person name="Henrissat B."/>
            <person name="Kuo A."/>
            <person name="Liang C."/>
            <person name="Lipzen A."/>
            <person name="Lutzoni F."/>
            <person name="Magnuson J."/>
            <person name="Mondo S."/>
            <person name="Nolan M."/>
            <person name="Ohm R."/>
            <person name="Pangilinan J."/>
            <person name="Park H.-J."/>
            <person name="Ramirez L."/>
            <person name="Alfaro M."/>
            <person name="Sun H."/>
            <person name="Tritt A."/>
            <person name="Yoshinaga Y."/>
            <person name="Zwiers L.-H."/>
            <person name="Turgeon B.G."/>
            <person name="Goodwin S.B."/>
            <person name="Spatafora J.W."/>
            <person name="Crous P.W."/>
            <person name="Grigoriev I.V."/>
        </authorList>
    </citation>
    <scope>NUCLEOTIDE SEQUENCE</scope>
    <source>
        <strain evidence="4">CBS 342.82</strain>
    </source>
</reference>
<reference evidence="4" key="3">
    <citation type="submission" date="2025-08" db="UniProtKB">
        <authorList>
            <consortium name="RefSeq"/>
        </authorList>
    </citation>
    <scope>IDENTIFICATION</scope>
    <source>
        <strain evidence="4">CBS 342.82</strain>
    </source>
</reference>
<feature type="domain" description="ASX DEUBAD" evidence="2">
    <location>
        <begin position="4"/>
        <end position="119"/>
    </location>
</feature>
<keyword evidence="3" id="KW-1185">Reference proteome</keyword>
<dbReference type="GeneID" id="54361533"/>
<dbReference type="RefSeq" id="XP_033464580.1">
    <property type="nucleotide sequence ID" value="XM_033603733.1"/>
</dbReference>
<dbReference type="OrthoDB" id="2289918at2759"/>
<proteinExistence type="predicted"/>